<dbReference type="CDD" id="cd18808">
    <property type="entry name" value="SF1_C_Upf1"/>
    <property type="match status" value="1"/>
</dbReference>
<keyword evidence="5" id="KW-0067">ATP-binding</keyword>
<feature type="domain" description="AAA+ ATPase" evidence="7">
    <location>
        <begin position="175"/>
        <end position="405"/>
    </location>
</feature>
<dbReference type="SMART" id="SM00382">
    <property type="entry name" value="AAA"/>
    <property type="match status" value="1"/>
</dbReference>
<dbReference type="SUPFAM" id="SSF52540">
    <property type="entry name" value="P-loop containing nucleoside triphosphate hydrolases"/>
    <property type="match status" value="1"/>
</dbReference>
<dbReference type="PANTHER" id="PTHR43788">
    <property type="entry name" value="DNA2/NAM7 HELICASE FAMILY MEMBER"/>
    <property type="match status" value="1"/>
</dbReference>
<evidence type="ECO:0000256" key="6">
    <source>
        <dbReference type="SAM" id="MobiDB-lite"/>
    </source>
</evidence>
<keyword evidence="2" id="KW-0547">Nucleotide-binding</keyword>
<sequence>MTGARMNEELAVHIAAFAAAIEDEVTAEKASERTHRHALVEGTLVSDTGDENFLYFFSTPYEVNLPEESMIQLEVDGRVVQGVYAGGDRDLVSIASSEFLGAQVRAATMIATPWDLLLKLEDRLNALKDEDDCGRALALLSPPAPGNSLPELNGAFVDNRWLDPSQRDALQKVAERDVSFIWGPPGTGKTWTVAYLVRELIERHKSVLLLAHSNAAVDVATLAVVNACRGTPYLAQGAMIRYGILIRRDLLVESDINPLNILARRNVDAERFVGLQSRRRDLLEHAKREELFDTAEFETVRGDMGKLRHRVDKELKKLVAETQVVATTLTKLALSDELMERSFDVVIIDEASMSLVPYDVLAASRAQGKIVFAGDFMQLPPIASGTTPAVREWLQRDIYQVRGITQAVRAGQEVPDMAMLRTQYRMHPTIRSTVSRLFYQDRLDDGERIIVRTSSIARLAPFEGQAMAAVDTSLLQTRCYREVKGYSRLNLVEAVTVLTIAAGMLSRYPDISIGVVTPYTVQARLLGTMARELALDRERLTISTVHRYQGSEVDVVIFSLTDGEPQWSMSTLTRGNLEDWDVDPAPRLLNVALSRARGKFILVGDLDFVHDRGAQDSVLRHIVSIIEQEGAVRRVDPRALSDVREWLPNRVVDGQRIVVGERARHQGWLLEQARSARHTVTVGVPQGAHVSPLMARLLASVSPDCRLHYADHDGLRAAARHFGASEPYPGEGVLESFIQIGSHPLVLEGTLERGARSAYLALDLPATNWFFLKNAGFVPESLLGRNPEAAKGKGRRRRGFGDDMTAQDTASASTPHRSVTPAQPEETPLPLADGELLDPRPSCGS</sequence>
<dbReference type="Pfam" id="PF13087">
    <property type="entry name" value="AAA_12"/>
    <property type="match status" value="1"/>
</dbReference>
<evidence type="ECO:0000256" key="2">
    <source>
        <dbReference type="ARBA" id="ARBA00022741"/>
    </source>
</evidence>
<evidence type="ECO:0000256" key="5">
    <source>
        <dbReference type="ARBA" id="ARBA00022840"/>
    </source>
</evidence>
<evidence type="ECO:0000256" key="4">
    <source>
        <dbReference type="ARBA" id="ARBA00022806"/>
    </source>
</evidence>
<dbReference type="InterPro" id="IPR041679">
    <property type="entry name" value="DNA2/NAM7-like_C"/>
</dbReference>
<dbReference type="InterPro" id="IPR027417">
    <property type="entry name" value="P-loop_NTPase"/>
</dbReference>
<comment type="similarity">
    <text evidence="1">Belongs to the DNA2/NAM7 helicase family.</text>
</comment>
<feature type="region of interest" description="Disordered" evidence="6">
    <location>
        <begin position="782"/>
        <end position="845"/>
    </location>
</feature>
<keyword evidence="9" id="KW-1185">Reference proteome</keyword>
<comment type="caution">
    <text evidence="8">The sequence shown here is derived from an EMBL/GenBank/DDBJ whole genome shotgun (WGS) entry which is preliminary data.</text>
</comment>
<dbReference type="EMBL" id="QXIT01000140">
    <property type="protein sequence ID" value="RIE07020.1"/>
    <property type="molecule type" value="Genomic_DNA"/>
</dbReference>
<dbReference type="PANTHER" id="PTHR43788:SF8">
    <property type="entry name" value="DNA-BINDING PROTEIN SMUBP-2"/>
    <property type="match status" value="1"/>
</dbReference>
<name>A0A398CXP6_9BACT</name>
<dbReference type="GO" id="GO:0016787">
    <property type="term" value="F:hydrolase activity"/>
    <property type="evidence" value="ECO:0007669"/>
    <property type="project" value="UniProtKB-KW"/>
</dbReference>
<evidence type="ECO:0000313" key="8">
    <source>
        <dbReference type="EMBL" id="RIE07020.1"/>
    </source>
</evidence>
<dbReference type="AlphaFoldDB" id="A0A398CXP6"/>
<dbReference type="InterPro" id="IPR047187">
    <property type="entry name" value="SF1_C_Upf1"/>
</dbReference>
<evidence type="ECO:0000259" key="7">
    <source>
        <dbReference type="SMART" id="SM00382"/>
    </source>
</evidence>
<organism evidence="8 9">
    <name type="scientific">Candidatus Cryosericum odellii</name>
    <dbReference type="NCBI Taxonomy" id="2290917"/>
    <lineage>
        <taxon>Bacteria</taxon>
        <taxon>Pseudomonadati</taxon>
        <taxon>Caldisericota/Cryosericota group</taxon>
        <taxon>Candidatus Cryosericota</taxon>
        <taxon>Candidatus Cryosericia</taxon>
        <taxon>Candidatus Cryosericales</taxon>
        <taxon>Candidatus Cryosericaceae</taxon>
        <taxon>Candidatus Cryosericum</taxon>
    </lineage>
</organism>
<evidence type="ECO:0000313" key="9">
    <source>
        <dbReference type="Proteomes" id="UP000266260"/>
    </source>
</evidence>
<reference evidence="8 9" key="1">
    <citation type="submission" date="2018-09" db="EMBL/GenBank/DDBJ databases">
        <title>Discovery and Ecogenomic Context for Candidatus Cryosericales, a Global Caldiserica Order Active in Thawing Permafrost.</title>
        <authorList>
            <person name="Martinez M.A."/>
            <person name="Woodcroft B.J."/>
            <person name="Ignacio Espinoza J.C."/>
            <person name="Zayed A."/>
            <person name="Singleton C.M."/>
            <person name="Boyd J."/>
            <person name="Li Y.-F."/>
            <person name="Purvine S."/>
            <person name="Maughan H."/>
            <person name="Hodgkins S.B."/>
            <person name="Anderson D."/>
            <person name="Sederholm M."/>
            <person name="Temperton B."/>
            <person name="Saleska S.R."/>
            <person name="Tyson G.W."/>
            <person name="Rich V.I."/>
        </authorList>
    </citation>
    <scope>NUCLEOTIDE SEQUENCE [LARGE SCALE GENOMIC DNA]</scope>
    <source>
        <strain evidence="8 9">SMC6</strain>
    </source>
</reference>
<dbReference type="InterPro" id="IPR050534">
    <property type="entry name" value="Coronavir_polyprotein_1ab"/>
</dbReference>
<dbReference type="GO" id="GO:0043139">
    <property type="term" value="F:5'-3' DNA helicase activity"/>
    <property type="evidence" value="ECO:0007669"/>
    <property type="project" value="TreeGrafter"/>
</dbReference>
<dbReference type="Pfam" id="PF13086">
    <property type="entry name" value="AAA_11"/>
    <property type="match status" value="1"/>
</dbReference>
<dbReference type="Proteomes" id="UP000266260">
    <property type="component" value="Unassembled WGS sequence"/>
</dbReference>
<evidence type="ECO:0000256" key="1">
    <source>
        <dbReference type="ARBA" id="ARBA00007913"/>
    </source>
</evidence>
<protein>
    <recommendedName>
        <fullName evidence="7">AAA+ ATPase domain-containing protein</fullName>
    </recommendedName>
</protein>
<keyword evidence="3" id="KW-0378">Hydrolase</keyword>
<proteinExistence type="inferred from homology"/>
<dbReference type="InterPro" id="IPR003593">
    <property type="entry name" value="AAA+_ATPase"/>
</dbReference>
<dbReference type="InterPro" id="IPR041677">
    <property type="entry name" value="DNA2/NAM7_AAA_11"/>
</dbReference>
<keyword evidence="4" id="KW-0347">Helicase</keyword>
<gene>
    <name evidence="8" type="ORF">SMC6_07960</name>
</gene>
<accession>A0A398CXP6</accession>
<dbReference type="GO" id="GO:0005524">
    <property type="term" value="F:ATP binding"/>
    <property type="evidence" value="ECO:0007669"/>
    <property type="project" value="UniProtKB-KW"/>
</dbReference>
<evidence type="ECO:0000256" key="3">
    <source>
        <dbReference type="ARBA" id="ARBA00022801"/>
    </source>
</evidence>
<dbReference type="Gene3D" id="3.40.50.300">
    <property type="entry name" value="P-loop containing nucleotide triphosphate hydrolases"/>
    <property type="match status" value="2"/>
</dbReference>
<feature type="compositionally biased region" description="Polar residues" evidence="6">
    <location>
        <begin position="806"/>
        <end position="821"/>
    </location>
</feature>